<accession>A0ABU8UE95</accession>
<dbReference type="InterPro" id="IPR002938">
    <property type="entry name" value="FAD-bd"/>
</dbReference>
<name>A0ABU8UE95_9ACTN</name>
<dbReference type="PROSITE" id="PS51257">
    <property type="entry name" value="PROKAR_LIPOPROTEIN"/>
    <property type="match status" value="1"/>
</dbReference>
<evidence type="ECO:0000313" key="4">
    <source>
        <dbReference type="Proteomes" id="UP001382904"/>
    </source>
</evidence>
<dbReference type="InterPro" id="IPR036188">
    <property type="entry name" value="FAD/NAD-bd_sf"/>
</dbReference>
<evidence type="ECO:0000259" key="2">
    <source>
        <dbReference type="Pfam" id="PF22607"/>
    </source>
</evidence>
<dbReference type="PANTHER" id="PTHR47469">
    <property type="entry name" value="MONOOXYGENASE-LIKE"/>
    <property type="match status" value="1"/>
</dbReference>
<dbReference type="InterPro" id="IPR053212">
    <property type="entry name" value="DHP_3-monooxygenase"/>
</dbReference>
<dbReference type="GO" id="GO:0004497">
    <property type="term" value="F:monooxygenase activity"/>
    <property type="evidence" value="ECO:0007669"/>
    <property type="project" value="UniProtKB-KW"/>
</dbReference>
<dbReference type="Gene3D" id="3.50.50.60">
    <property type="entry name" value="FAD/NAD(P)-binding domain"/>
    <property type="match status" value="1"/>
</dbReference>
<dbReference type="SUPFAM" id="SSF54373">
    <property type="entry name" value="FAD-linked reductases, C-terminal domain"/>
    <property type="match status" value="1"/>
</dbReference>
<organism evidence="3 4">
    <name type="scientific">Streptomyces caledonius</name>
    <dbReference type="NCBI Taxonomy" id="3134107"/>
    <lineage>
        <taxon>Bacteria</taxon>
        <taxon>Bacillati</taxon>
        <taxon>Actinomycetota</taxon>
        <taxon>Actinomycetes</taxon>
        <taxon>Kitasatosporales</taxon>
        <taxon>Streptomycetaceae</taxon>
        <taxon>Streptomyces</taxon>
    </lineage>
</organism>
<feature type="domain" description="2,6-dihydroxypyridine 3-monooxygenase substrate binding" evidence="2">
    <location>
        <begin position="183"/>
        <end position="247"/>
    </location>
</feature>
<reference evidence="3 4" key="1">
    <citation type="submission" date="2024-03" db="EMBL/GenBank/DDBJ databases">
        <title>Novel Streptomyces species of biotechnological and ecological value are a feature of Machair soil.</title>
        <authorList>
            <person name="Prole J.R."/>
            <person name="Goodfellow M."/>
            <person name="Allenby N."/>
            <person name="Ward A.C."/>
        </authorList>
    </citation>
    <scope>NUCLEOTIDE SEQUENCE [LARGE SCALE GENOMIC DNA]</scope>
    <source>
        <strain evidence="3 4">MS1.HAVA.3</strain>
    </source>
</reference>
<sequence>MRGGSVAVVGGSIAGCAIATAAARAGAGEVVVLERTRGRLEDRGVGLCIHDERAVELGASGALPEGIAAHPLRRRRWVVRDATDGVGGAGGTGGAGGRVIWEQPFPFHSYHWGLLWRGLRASVPDSVVYRQGETVTGVEGTGTAGAEVRLAGGSVERYDLVVGADGYRSVVRAAVCPESRPHYAGYVCWRGNFDAARLAELGDAADSVPEAVTTVCFPGGTCVVYRIPGPTGPRVNWVLYAPPPRDGQLRFDDPTSFPPGGLTPELARHLAALLDREFPPYWGRALALTEPADTFVQPIYDLEAARTAAGRLLLAGDAASVVRPHNTSGAAKALQDATALADGWRRAESFEELLRGYEETRAPPDGNWSCSPAGWATPRSSGPGLGGHGWQRDGGVVAGAAGRGAGHRGPCHDAVGPAPPRATTRCGAATGRRWCCW</sequence>
<evidence type="ECO:0000259" key="1">
    <source>
        <dbReference type="Pfam" id="PF01494"/>
    </source>
</evidence>
<proteinExistence type="predicted"/>
<dbReference type="EMBL" id="JBBKAM010000004">
    <property type="protein sequence ID" value="MEJ8646214.1"/>
    <property type="molecule type" value="Genomic_DNA"/>
</dbReference>
<keyword evidence="3" id="KW-0560">Oxidoreductase</keyword>
<dbReference type="Gene3D" id="3.30.9.30">
    <property type="match status" value="1"/>
</dbReference>
<dbReference type="Pfam" id="PF22607">
    <property type="entry name" value="FAD_binding-like"/>
    <property type="match status" value="1"/>
</dbReference>
<dbReference type="PANTHER" id="PTHR47469:SF2">
    <property type="entry name" value="OS06G0597600 PROTEIN"/>
    <property type="match status" value="1"/>
</dbReference>
<evidence type="ECO:0000313" key="3">
    <source>
        <dbReference type="EMBL" id="MEJ8646214.1"/>
    </source>
</evidence>
<gene>
    <name evidence="3" type="ORF">WKI68_43190</name>
</gene>
<dbReference type="SUPFAM" id="SSF51905">
    <property type="entry name" value="FAD/NAD(P)-binding domain"/>
    <property type="match status" value="1"/>
</dbReference>
<dbReference type="InterPro" id="IPR054707">
    <property type="entry name" value="DhpH_subs-bd"/>
</dbReference>
<comment type="caution">
    <text evidence="3">The sequence shown here is derived from an EMBL/GenBank/DDBJ whole genome shotgun (WGS) entry which is preliminary data.</text>
</comment>
<dbReference type="Proteomes" id="UP001382904">
    <property type="component" value="Unassembled WGS sequence"/>
</dbReference>
<dbReference type="Pfam" id="PF01494">
    <property type="entry name" value="FAD_binding_3"/>
    <property type="match status" value="1"/>
</dbReference>
<keyword evidence="3" id="KW-0503">Monooxygenase</keyword>
<protein>
    <submittedName>
        <fullName evidence="3">FAD-dependent monooxygenase</fullName>
    </submittedName>
</protein>
<dbReference type="PRINTS" id="PR00420">
    <property type="entry name" value="RNGMNOXGNASE"/>
</dbReference>
<feature type="domain" description="FAD-binding" evidence="1">
    <location>
        <begin position="302"/>
        <end position="363"/>
    </location>
</feature>
<keyword evidence="4" id="KW-1185">Reference proteome</keyword>